<protein>
    <recommendedName>
        <fullName evidence="5">PAP-associated domain-containing protein</fullName>
    </recommendedName>
</protein>
<reference evidence="3" key="2">
    <citation type="submission" date="2020-05" db="UniProtKB">
        <authorList>
            <consortium name="EnsemblMetazoa"/>
        </authorList>
    </citation>
    <scope>IDENTIFICATION</scope>
    <source>
        <strain evidence="3">IAEA</strain>
    </source>
</reference>
<name>A0A1A9X0S1_9MUSC</name>
<dbReference type="PANTHER" id="PTHR12271:SF138">
    <property type="entry name" value="GH05885P"/>
    <property type="match status" value="1"/>
</dbReference>
<evidence type="ECO:0000313" key="3">
    <source>
        <dbReference type="EnsemblMetazoa" id="GBRI039868-PA"/>
    </source>
</evidence>
<dbReference type="Pfam" id="PF22600">
    <property type="entry name" value="MTPAP-like_central"/>
    <property type="match status" value="1"/>
</dbReference>
<accession>A0A1A9X0S1</accession>
<dbReference type="InterPro" id="IPR056628">
    <property type="entry name" value="Mkg_C"/>
</dbReference>
<dbReference type="GO" id="GO:0050265">
    <property type="term" value="F:RNA uridylyltransferase activity"/>
    <property type="evidence" value="ECO:0007669"/>
    <property type="project" value="TreeGrafter"/>
</dbReference>
<evidence type="ECO:0000259" key="1">
    <source>
        <dbReference type="Pfam" id="PF22600"/>
    </source>
</evidence>
<feature type="domain" description="Poly(A) RNA polymerase mitochondrial-like central palm" evidence="1">
    <location>
        <begin position="40"/>
        <end position="189"/>
    </location>
</feature>
<dbReference type="SUPFAM" id="SSF81301">
    <property type="entry name" value="Nucleotidyltransferase"/>
    <property type="match status" value="1"/>
</dbReference>
<sequence length="622" mass="71728">MNSNFNSLCKAESKLLITPGKLEERAKLRECLDRCNPGEELLTIFQKLCMDKNDLESHFEIIKTCLHSELKQLEAKVEIHAFGSIVSKLALTACDIDVYLDIKEMQSKASEIPEKLGSTHFNRNSTAHDNMFNTIYNILNGSAAFSLVRAIRGARVPIIICKHNITGFSIDINICCPNGLENTRFLQAIVESDDRIHSMLLFLKIWAKHMQIKNRANVNSYCLIILAVFYLQQPLQDHDRSILLPVKKIQQDLPERMIRGINYSFDIERKENQIFLPDSITTLDLIKGFFYFYKHLNMSEHILSPYFGTYISRKDFVAEKSAFVTYKNQLISISRYFGDSAEPFQVDRCVCVQDPFNLSHNITRSMVKNNKEYFHCCLAYACTICEDNSKVPTRELYEMLLYDAYNPKQAAPPIRNDSYANSLNNCDNGEQIVNGGKYYIHFTFSPSRSDIRAITGIADDQQDFLRNVPILKLWSDYYMEATEIILSRLYYLDVSEGYLPQNEAQLCIKSWRVSGSVDLWTNRSHTRVSKQSFIDYQLIETERLYAARNQDPQYCVDIRADIFLYARTGYQSLEVRLALPSNSSAETLTAKHPIRKFFNMFKFTIQNFSLKEAIQSSLIVVS</sequence>
<dbReference type="AlphaFoldDB" id="A0A1A9X0S1"/>
<dbReference type="SUPFAM" id="SSF81631">
    <property type="entry name" value="PAP/OAS1 substrate-binding domain"/>
    <property type="match status" value="1"/>
</dbReference>
<dbReference type="Gene3D" id="1.10.1410.10">
    <property type="match status" value="1"/>
</dbReference>
<dbReference type="STRING" id="37001.A0A1A9X0S1"/>
<evidence type="ECO:0008006" key="5">
    <source>
        <dbReference type="Google" id="ProtNLM"/>
    </source>
</evidence>
<dbReference type="Proteomes" id="UP000091820">
    <property type="component" value="Unassembled WGS sequence"/>
</dbReference>
<keyword evidence="4" id="KW-1185">Reference proteome</keyword>
<dbReference type="Pfam" id="PF23712">
    <property type="entry name" value="Mkg_C"/>
    <property type="match status" value="1"/>
</dbReference>
<dbReference type="Gene3D" id="3.30.460.10">
    <property type="entry name" value="Beta Polymerase, domain 2"/>
    <property type="match status" value="1"/>
</dbReference>
<dbReference type="InterPro" id="IPR054708">
    <property type="entry name" value="MTPAP-like_central"/>
</dbReference>
<reference evidence="4" key="1">
    <citation type="submission" date="2014-03" db="EMBL/GenBank/DDBJ databases">
        <authorList>
            <person name="Aksoy S."/>
            <person name="Warren W."/>
            <person name="Wilson R.K."/>
        </authorList>
    </citation>
    <scope>NUCLEOTIDE SEQUENCE [LARGE SCALE GENOMIC DNA]</scope>
    <source>
        <strain evidence="4">IAEA</strain>
    </source>
</reference>
<evidence type="ECO:0000313" key="4">
    <source>
        <dbReference type="Proteomes" id="UP000091820"/>
    </source>
</evidence>
<dbReference type="VEuPathDB" id="VectorBase:GBRI039868"/>
<evidence type="ECO:0000259" key="2">
    <source>
        <dbReference type="Pfam" id="PF23712"/>
    </source>
</evidence>
<proteinExistence type="predicted"/>
<organism evidence="3 4">
    <name type="scientific">Glossina brevipalpis</name>
    <dbReference type="NCBI Taxonomy" id="37001"/>
    <lineage>
        <taxon>Eukaryota</taxon>
        <taxon>Metazoa</taxon>
        <taxon>Ecdysozoa</taxon>
        <taxon>Arthropoda</taxon>
        <taxon>Hexapoda</taxon>
        <taxon>Insecta</taxon>
        <taxon>Pterygota</taxon>
        <taxon>Neoptera</taxon>
        <taxon>Endopterygota</taxon>
        <taxon>Diptera</taxon>
        <taxon>Brachycera</taxon>
        <taxon>Muscomorpha</taxon>
        <taxon>Hippoboscoidea</taxon>
        <taxon>Glossinidae</taxon>
        <taxon>Glossina</taxon>
    </lineage>
</organism>
<feature type="domain" description="Monkey King protein C-terminal" evidence="2">
    <location>
        <begin position="442"/>
        <end position="616"/>
    </location>
</feature>
<dbReference type="PANTHER" id="PTHR12271">
    <property type="entry name" value="POLY A POLYMERASE CID PAP -RELATED"/>
    <property type="match status" value="1"/>
</dbReference>
<dbReference type="CDD" id="cd05402">
    <property type="entry name" value="NT_PAP_TUTase"/>
    <property type="match status" value="1"/>
</dbReference>
<dbReference type="EnsemblMetazoa" id="GBRI039868-RA">
    <property type="protein sequence ID" value="GBRI039868-PA"/>
    <property type="gene ID" value="GBRI039868"/>
</dbReference>
<dbReference type="GO" id="GO:0031123">
    <property type="term" value="P:RNA 3'-end processing"/>
    <property type="evidence" value="ECO:0007669"/>
    <property type="project" value="TreeGrafter"/>
</dbReference>
<dbReference type="InterPro" id="IPR043519">
    <property type="entry name" value="NT_sf"/>
</dbReference>